<organism evidence="1 2">
    <name type="scientific">Bhargavaea changchunensis</name>
    <dbReference type="NCBI Taxonomy" id="2134037"/>
    <lineage>
        <taxon>Bacteria</taxon>
        <taxon>Bacillati</taxon>
        <taxon>Bacillota</taxon>
        <taxon>Bacilli</taxon>
        <taxon>Bacillales</taxon>
        <taxon>Caryophanaceae</taxon>
        <taxon>Bhargavaea</taxon>
    </lineage>
</organism>
<evidence type="ECO:0000313" key="2">
    <source>
        <dbReference type="Proteomes" id="UP001596483"/>
    </source>
</evidence>
<dbReference type="EMBL" id="JBHTCT010000037">
    <property type="protein sequence ID" value="MFC7366457.1"/>
    <property type="molecule type" value="Genomic_DNA"/>
</dbReference>
<gene>
    <name evidence="1" type="ORF">ACFQQH_15115</name>
</gene>
<proteinExistence type="predicted"/>
<evidence type="ECO:0000313" key="1">
    <source>
        <dbReference type="EMBL" id="MFC7366457.1"/>
    </source>
</evidence>
<sequence>MAFLDKLSKFFAREIAKEVLKSPEQKEHERRQKEANISGKELGVNLEFIGKMTQEEYERTVINEEKDYENIFNRVDMECKRICDRIYDLYTDYLNGELPKIELLENIHVAKTEVIELKDLAMDKNGHNISIIASTIIPAKKWLEEVEEKIRR</sequence>
<comment type="caution">
    <text evidence="1">The sequence shown here is derived from an EMBL/GenBank/DDBJ whole genome shotgun (WGS) entry which is preliminary data.</text>
</comment>
<dbReference type="Proteomes" id="UP001596483">
    <property type="component" value="Unassembled WGS sequence"/>
</dbReference>
<keyword evidence="2" id="KW-1185">Reference proteome</keyword>
<name>A0ABW2NGI5_9BACL</name>
<protein>
    <submittedName>
        <fullName evidence="1">Uncharacterized protein</fullName>
    </submittedName>
</protein>
<accession>A0ABW2NGI5</accession>
<dbReference type="RefSeq" id="WP_157294714.1">
    <property type="nucleotide sequence ID" value="NZ_JBHTCT010000037.1"/>
</dbReference>
<reference evidence="2" key="1">
    <citation type="journal article" date="2019" name="Int. J. Syst. Evol. Microbiol.">
        <title>The Global Catalogue of Microorganisms (GCM) 10K type strain sequencing project: providing services to taxonomists for standard genome sequencing and annotation.</title>
        <authorList>
            <consortium name="The Broad Institute Genomics Platform"/>
            <consortium name="The Broad Institute Genome Sequencing Center for Infectious Disease"/>
            <person name="Wu L."/>
            <person name="Ma J."/>
        </authorList>
    </citation>
    <scope>NUCLEOTIDE SEQUENCE [LARGE SCALE GENOMIC DNA]</scope>
    <source>
        <strain evidence="2">JCM 4738</strain>
    </source>
</reference>